<accession>A0A2M8GP52</accession>
<name>A0A2M8GP52_9BACT</name>
<reference evidence="2" key="1">
    <citation type="submission" date="2017-09" db="EMBL/GenBank/DDBJ databases">
        <title>Depth-based differentiation of microbial function through sediment-hosted aquifers and enrichment of novel symbionts in the deep terrestrial subsurface.</title>
        <authorList>
            <person name="Probst A.J."/>
            <person name="Ladd B."/>
            <person name="Jarett J.K."/>
            <person name="Geller-Mcgrath D.E."/>
            <person name="Sieber C.M.K."/>
            <person name="Emerson J.B."/>
            <person name="Anantharaman K."/>
            <person name="Thomas B.C."/>
            <person name="Malmstrom R."/>
            <person name="Stieglmeier M."/>
            <person name="Klingl A."/>
            <person name="Woyke T."/>
            <person name="Ryan C.M."/>
            <person name="Banfield J.F."/>
        </authorList>
    </citation>
    <scope>NUCLEOTIDE SEQUENCE [LARGE SCALE GENOMIC DNA]</scope>
</reference>
<dbReference type="AlphaFoldDB" id="A0A2M8GP52"/>
<proteinExistence type="predicted"/>
<dbReference type="Proteomes" id="UP000229370">
    <property type="component" value="Unassembled WGS sequence"/>
</dbReference>
<evidence type="ECO:0000313" key="2">
    <source>
        <dbReference type="Proteomes" id="UP000229370"/>
    </source>
</evidence>
<sequence length="488" mass="55906">MAYPIEANSLKKEPQPQGEKILFADFLRDFFPHLAKTAVPEIVSQMILGIKDCCEVDSQTNAFAFQRGSLIKRKFFGTPEGYWNITPLYTDNLAGLVEKDDAVARSVVEILQVGPSNTDIRYQPHNARPQDVWFNLRKSMIELGFLLDNQTKGENFDLLSKVIDGQNYEIKIQPVLSCYSTNNKPRTFLSVIIYINDCFQFKTSYGQTPDRWQIFDEQRRHNSSPDIELASKADLVFHDGKLYTVIELPRYEDKSQVIAIGESPEYHTFSQIFGAALRAIGIGTFWPGFFGEKNLSLDELKVYYRSSAQTAKEKLAQKFVTNHIFEAPEVMQIMQRAPDLMASFLTYLTYNPFLFLPLASLYGLLDFLPLSSYLKTPEQLEMVLGTMRQELGITEGHEQTSLIYLEKISNKNLKLTDTGPFMFIRALKKSHFIPEDYPETFSGICRLINPFLFIRDDAEKKINALSKMRSIVDIPKFTADSLFIPRPF</sequence>
<comment type="caution">
    <text evidence="1">The sequence shown here is derived from an EMBL/GenBank/DDBJ whole genome shotgun (WGS) entry which is preliminary data.</text>
</comment>
<gene>
    <name evidence="1" type="ORF">CO007_00015</name>
</gene>
<organism evidence="1 2">
    <name type="scientific">Candidatus Roizmanbacteria bacterium CG_4_8_14_3_um_filter_36_10</name>
    <dbReference type="NCBI Taxonomy" id="1974834"/>
    <lineage>
        <taxon>Bacteria</taxon>
        <taxon>Candidatus Roizmaniibacteriota</taxon>
    </lineage>
</organism>
<dbReference type="EMBL" id="PFQK01000001">
    <property type="protein sequence ID" value="PJC82334.1"/>
    <property type="molecule type" value="Genomic_DNA"/>
</dbReference>
<evidence type="ECO:0000313" key="1">
    <source>
        <dbReference type="EMBL" id="PJC82334.1"/>
    </source>
</evidence>
<protein>
    <submittedName>
        <fullName evidence="1">Uncharacterized protein</fullName>
    </submittedName>
</protein>